<dbReference type="HOGENOM" id="CLU_1228938_0_0_6"/>
<evidence type="ECO:0000313" key="4">
    <source>
        <dbReference type="Proteomes" id="UP000005519"/>
    </source>
</evidence>
<sequence>MKVVVLDDLGAQMNCFQRIITSLITVFVLPFAAIKNLFIDKESSFLMRLSSVFLTFFFIMPCLVVRILFGDETTSDKENFRQWLKSVYSFEKLADEIINKLGEQDSWKPEELLNFALSEHLPSEIALFFIDWRDSDEFIWRVSKITKFYHIKEIEWTQKNLEEDLPEELMKIAHEYFYKEGILLYNAETNSDSYCIITILKNQKEAFESASQKWGILVREANQPF</sequence>
<keyword evidence="4" id="KW-1185">Reference proteome</keyword>
<feature type="transmembrane region" description="Helical" evidence="1">
    <location>
        <begin position="45"/>
        <end position="69"/>
    </location>
</feature>
<dbReference type="Pfam" id="PF20335">
    <property type="entry name" value="DUF6630"/>
    <property type="match status" value="1"/>
</dbReference>
<evidence type="ECO:0000313" key="3">
    <source>
        <dbReference type="EMBL" id="EEX49834.1"/>
    </source>
</evidence>
<proteinExistence type="predicted"/>
<dbReference type="RefSeq" id="WP_005762125.1">
    <property type="nucleotide sequence ID" value="NZ_GG704810.1"/>
</dbReference>
<feature type="transmembrane region" description="Helical" evidence="1">
    <location>
        <begin position="20"/>
        <end position="38"/>
    </location>
</feature>
<keyword evidence="1" id="KW-0472">Membrane</keyword>
<reference evidence="3 4" key="1">
    <citation type="submission" date="2009-10" db="EMBL/GenBank/DDBJ databases">
        <authorList>
            <person name="Muzny D."/>
            <person name="Qin X."/>
            <person name="Deng J."/>
            <person name="Jiang H."/>
            <person name="Liu Y."/>
            <person name="Qu J."/>
            <person name="Song X.-Z."/>
            <person name="Zhang L."/>
            <person name="Thornton R."/>
            <person name="Coyle M."/>
            <person name="Francisco L."/>
            <person name="Jackson L."/>
            <person name="Javaid M."/>
            <person name="Korchina V."/>
            <person name="Kovar C."/>
            <person name="Mata R."/>
            <person name="Mathew T."/>
            <person name="Ngo R."/>
            <person name="Nguyen L."/>
            <person name="Nguyen N."/>
            <person name="Okwuonu G."/>
            <person name="Ongeri F."/>
            <person name="Pham C."/>
            <person name="Simmons D."/>
            <person name="Wilczek-Boney K."/>
            <person name="Hale W."/>
            <person name="Jakkamsetti A."/>
            <person name="Pham P."/>
            <person name="Ruth R."/>
            <person name="San Lucas F."/>
            <person name="Warren J."/>
            <person name="Zhang J."/>
            <person name="Zhao Z."/>
            <person name="Zhou C."/>
            <person name="Zhu D."/>
            <person name="Lee S."/>
            <person name="Bess C."/>
            <person name="Blankenburg K."/>
            <person name="Forbes L."/>
            <person name="Fu Q."/>
            <person name="Gubbala S."/>
            <person name="Hirani K."/>
            <person name="Jayaseelan J.C."/>
            <person name="Lara F."/>
            <person name="Munidasa M."/>
            <person name="Palculict T."/>
            <person name="Patil S."/>
            <person name="Pu L.-L."/>
            <person name="Saada N."/>
            <person name="Tang L."/>
            <person name="Weissenberger G."/>
            <person name="Zhu Y."/>
            <person name="Hemphill L."/>
            <person name="Shang Y."/>
            <person name="Youmans B."/>
            <person name="Ayvaz T."/>
            <person name="Ross M."/>
            <person name="Santibanez J."/>
            <person name="Aqrawi P."/>
            <person name="Gross S."/>
            <person name="Joshi V."/>
            <person name="Fowler G."/>
            <person name="Nazareth L."/>
            <person name="Reid J."/>
            <person name="Worley K."/>
            <person name="Petrosino J."/>
            <person name="Highlander S."/>
            <person name="Gibbs R."/>
        </authorList>
    </citation>
    <scope>NUCLEOTIDE SEQUENCE [LARGE SCALE GENOMIC DNA]</scope>
    <source>
        <strain evidence="3 4">ATCC 43325</strain>
    </source>
</reference>
<keyword evidence="1" id="KW-0812">Transmembrane</keyword>
<evidence type="ECO:0000259" key="2">
    <source>
        <dbReference type="Pfam" id="PF20335"/>
    </source>
</evidence>
<protein>
    <recommendedName>
        <fullName evidence="2">DUF6630 domain-containing protein</fullName>
    </recommendedName>
</protein>
<keyword evidence="1" id="KW-1133">Transmembrane helix</keyword>
<organism evidence="3 4">
    <name type="scientific">Pasteurella dagmatis ATCC 43325</name>
    <dbReference type="NCBI Taxonomy" id="667128"/>
    <lineage>
        <taxon>Bacteria</taxon>
        <taxon>Pseudomonadati</taxon>
        <taxon>Pseudomonadota</taxon>
        <taxon>Gammaproteobacteria</taxon>
        <taxon>Pasteurellales</taxon>
        <taxon>Pasteurellaceae</taxon>
        <taxon>Pasteurella</taxon>
    </lineage>
</organism>
<name>C9PQT3_9PAST</name>
<gene>
    <name evidence="3" type="ORF">HMPREF0621_1357</name>
</gene>
<dbReference type="Proteomes" id="UP000005519">
    <property type="component" value="Unassembled WGS sequence"/>
</dbReference>
<accession>C9PQT3</accession>
<dbReference type="EMBL" id="ACZR01000014">
    <property type="protein sequence ID" value="EEX49834.1"/>
    <property type="molecule type" value="Genomic_DNA"/>
</dbReference>
<dbReference type="AlphaFoldDB" id="C9PQT3"/>
<feature type="domain" description="DUF6630" evidence="2">
    <location>
        <begin position="91"/>
        <end position="218"/>
    </location>
</feature>
<dbReference type="InterPro" id="IPR046582">
    <property type="entry name" value="DUF6630"/>
</dbReference>
<evidence type="ECO:0000256" key="1">
    <source>
        <dbReference type="SAM" id="Phobius"/>
    </source>
</evidence>
<comment type="caution">
    <text evidence="3">The sequence shown here is derived from an EMBL/GenBank/DDBJ whole genome shotgun (WGS) entry which is preliminary data.</text>
</comment>